<dbReference type="GeneID" id="40312775"/>
<reference evidence="2 3" key="1">
    <citation type="submission" date="2017-09" db="EMBL/GenBank/DDBJ databases">
        <title>Genome sequencing of Besnoitia besnoiti strain Bb-Ger1.</title>
        <authorList>
            <person name="Schares G."/>
            <person name="Venepally P."/>
            <person name="Lorenzi H.A."/>
        </authorList>
    </citation>
    <scope>NUCLEOTIDE SEQUENCE [LARGE SCALE GENOMIC DNA]</scope>
    <source>
        <strain evidence="2 3">Bb-Ger1</strain>
    </source>
</reference>
<dbReference type="KEGG" id="bbes:BESB_078480"/>
<dbReference type="EMBL" id="NWUJ01000008">
    <property type="protein sequence ID" value="PFH33632.1"/>
    <property type="molecule type" value="Genomic_DNA"/>
</dbReference>
<accession>A0A2A9ME22</accession>
<evidence type="ECO:0000313" key="3">
    <source>
        <dbReference type="Proteomes" id="UP000224006"/>
    </source>
</evidence>
<keyword evidence="3" id="KW-1185">Reference proteome</keyword>
<dbReference type="Proteomes" id="UP000224006">
    <property type="component" value="Chromosome VII"/>
</dbReference>
<protein>
    <submittedName>
        <fullName evidence="2">Uncharacterized protein</fullName>
    </submittedName>
</protein>
<keyword evidence="1" id="KW-0732">Signal</keyword>
<organism evidence="2 3">
    <name type="scientific">Besnoitia besnoiti</name>
    <name type="common">Apicomplexan protozoan</name>
    <dbReference type="NCBI Taxonomy" id="94643"/>
    <lineage>
        <taxon>Eukaryota</taxon>
        <taxon>Sar</taxon>
        <taxon>Alveolata</taxon>
        <taxon>Apicomplexa</taxon>
        <taxon>Conoidasida</taxon>
        <taxon>Coccidia</taxon>
        <taxon>Eucoccidiorida</taxon>
        <taxon>Eimeriorina</taxon>
        <taxon>Sarcocystidae</taxon>
        <taxon>Besnoitia</taxon>
    </lineage>
</organism>
<gene>
    <name evidence="2" type="ORF">BESB_078480</name>
</gene>
<dbReference type="RefSeq" id="XP_029217641.1">
    <property type="nucleotide sequence ID" value="XM_029366210.1"/>
</dbReference>
<feature type="signal peptide" evidence="1">
    <location>
        <begin position="1"/>
        <end position="18"/>
    </location>
</feature>
<sequence length="390" mass="44388">MRLAALLWRSGLAPAACAALAIFSVPTRIAAGGAVATEMAEDSLATTSPEGGELERGASPRRLMAEGLSIMAMQYIMVPEMRDSLVELGTRSMEIFKGLPTYDLQLDYYHDPQDCVVVFDTLNDGTTFGLMREDEVTVTYSHVQHQGLLDYVERRRETVEVLKGKQRHLQKFNLPRGCIADETSYWVAYCRSQSQPCYVGRIDIHLTKGSPSEKPMPLEPISYEAFAEQLVDKEGMNFYDVEDIFEAETPPNRLTWDTEKCLLHYRYSTNDISATSYYWMRTRHAFRIDVKDTDGKFIRKMSAMIPDCGGEGPEDFTVTYKEISDGTIKAVFRARRLKEFEPHYHDTITLKKLAPHIPVQNWDPEDAEVMDFVDLFPETDVIALDMLTRD</sequence>
<evidence type="ECO:0000256" key="1">
    <source>
        <dbReference type="SAM" id="SignalP"/>
    </source>
</evidence>
<dbReference type="OrthoDB" id="329016at2759"/>
<dbReference type="AlphaFoldDB" id="A0A2A9ME22"/>
<evidence type="ECO:0000313" key="2">
    <source>
        <dbReference type="EMBL" id="PFH33632.1"/>
    </source>
</evidence>
<comment type="caution">
    <text evidence="2">The sequence shown here is derived from an EMBL/GenBank/DDBJ whole genome shotgun (WGS) entry which is preliminary data.</text>
</comment>
<dbReference type="VEuPathDB" id="ToxoDB:BESB_078480"/>
<feature type="chain" id="PRO_5012631639" evidence="1">
    <location>
        <begin position="19"/>
        <end position="390"/>
    </location>
</feature>
<proteinExistence type="predicted"/>
<name>A0A2A9ME22_BESBE</name>